<dbReference type="Proteomes" id="UP000192610">
    <property type="component" value="Unassembled WGS sequence"/>
</dbReference>
<dbReference type="RefSeq" id="WP_081203603.1">
    <property type="nucleotide sequence ID" value="NZ_FOCZ01000005.1"/>
</dbReference>
<feature type="chain" id="PRO_5012551429" description="SusD/RagB family nutrient-binding outer membrane lipoprotein" evidence="1">
    <location>
        <begin position="20"/>
        <end position="521"/>
    </location>
</feature>
<comment type="caution">
    <text evidence="2">The sequence shown here is derived from an EMBL/GenBank/DDBJ whole genome shotgun (WGS) entry which is preliminary data.</text>
</comment>
<proteinExistence type="predicted"/>
<dbReference type="Gene3D" id="1.25.40.390">
    <property type="match status" value="1"/>
</dbReference>
<dbReference type="InterPro" id="IPR011990">
    <property type="entry name" value="TPR-like_helical_dom_sf"/>
</dbReference>
<dbReference type="AlphaFoldDB" id="A0A1V9EAS2"/>
<evidence type="ECO:0008006" key="4">
    <source>
        <dbReference type="Google" id="ProtNLM"/>
    </source>
</evidence>
<sequence>MKRIIVFLSIGLAALSFSACDKDYEKTNTDPIGIIRTSPDKLLSPALVNVLAANMGRNRSFNNELMQVTVTQSEDEFAIFRYDFRPSVADATWNAWYSELTNIRDIFSIASMPAYQNDSYKGISLVLEAWVFQLLTDTYGDVPYKDANKGMEGLVEPAFDKQKDIYLGLLEKLEQANTLLSTGTPIVATSDPLYHGDTNLWRKLSNSLRLRLLLRISGKSEVAAEVIEKIRQIAETPAEFPVFSSNEESAVFKWNGTIVTTDPLTNPFVTSLRELDFVIPSLCNFFIVRLHSWNDPRLDITTTYGNGTRNSLGIAQGPAGFAGIESGYAPGGGGETKQSYFYSYSNSDFSIQKNPLAGGTIMSYAELQFILAEAAAKGWITTGTAESYYYKGIAAGINFWVPKFPTDITNPAFTAYIAGAQGTEWNNTLPLDQATGDSKMERIHLQKYYSLFLNDFQQWFEYRRTGHPVLPKGAGLKNGGIMPARMNYPVYVQTTNPTNYGKAIINMGGDAINTQVWWQKP</sequence>
<dbReference type="EMBL" id="LVXG01000056">
    <property type="protein sequence ID" value="OQP43189.1"/>
    <property type="molecule type" value="Genomic_DNA"/>
</dbReference>
<feature type="signal peptide" evidence="1">
    <location>
        <begin position="1"/>
        <end position="19"/>
    </location>
</feature>
<gene>
    <name evidence="2" type="ORF">A4H97_11165</name>
</gene>
<dbReference type="Pfam" id="PF12771">
    <property type="entry name" value="SusD-like_2"/>
    <property type="match status" value="1"/>
</dbReference>
<protein>
    <recommendedName>
        <fullName evidence="4">SusD/RagB family nutrient-binding outer membrane lipoprotein</fullName>
    </recommendedName>
</protein>
<dbReference type="STRING" id="354355.SAMN05660816_02900"/>
<evidence type="ECO:0000313" key="3">
    <source>
        <dbReference type="Proteomes" id="UP000192610"/>
    </source>
</evidence>
<evidence type="ECO:0000256" key="1">
    <source>
        <dbReference type="SAM" id="SignalP"/>
    </source>
</evidence>
<dbReference type="SUPFAM" id="SSF48452">
    <property type="entry name" value="TPR-like"/>
    <property type="match status" value="1"/>
</dbReference>
<dbReference type="PROSITE" id="PS51257">
    <property type="entry name" value="PROKAR_LIPOPROTEIN"/>
    <property type="match status" value="1"/>
</dbReference>
<organism evidence="2 3">
    <name type="scientific">Niastella yeongjuensis</name>
    <dbReference type="NCBI Taxonomy" id="354355"/>
    <lineage>
        <taxon>Bacteria</taxon>
        <taxon>Pseudomonadati</taxon>
        <taxon>Bacteroidota</taxon>
        <taxon>Chitinophagia</taxon>
        <taxon>Chitinophagales</taxon>
        <taxon>Chitinophagaceae</taxon>
        <taxon>Niastella</taxon>
    </lineage>
</organism>
<dbReference type="InterPro" id="IPR041662">
    <property type="entry name" value="SusD-like_2"/>
</dbReference>
<dbReference type="OrthoDB" id="9766256at2"/>
<keyword evidence="1" id="KW-0732">Signal</keyword>
<keyword evidence="3" id="KW-1185">Reference proteome</keyword>
<accession>A0A1V9EAS2</accession>
<reference evidence="3" key="1">
    <citation type="submission" date="2016-04" db="EMBL/GenBank/DDBJ databases">
        <authorList>
            <person name="Chen L."/>
            <person name="Zhuang W."/>
            <person name="Wang G."/>
        </authorList>
    </citation>
    <scope>NUCLEOTIDE SEQUENCE [LARGE SCALE GENOMIC DNA]</scope>
    <source>
        <strain evidence="3">17621</strain>
    </source>
</reference>
<name>A0A1V9EAS2_9BACT</name>
<evidence type="ECO:0000313" key="2">
    <source>
        <dbReference type="EMBL" id="OQP43189.1"/>
    </source>
</evidence>